<organism evidence="1 2">
    <name type="scientific">Dactylosporangium darangshiense</name>
    <dbReference type="NCBI Taxonomy" id="579108"/>
    <lineage>
        <taxon>Bacteria</taxon>
        <taxon>Bacillati</taxon>
        <taxon>Actinomycetota</taxon>
        <taxon>Actinomycetes</taxon>
        <taxon>Micromonosporales</taxon>
        <taxon>Micromonosporaceae</taxon>
        <taxon>Dactylosporangium</taxon>
    </lineage>
</organism>
<evidence type="ECO:0000313" key="2">
    <source>
        <dbReference type="Proteomes" id="UP001500620"/>
    </source>
</evidence>
<accession>A0ABP8DIV9</accession>
<comment type="caution">
    <text evidence="1">The sequence shown here is derived from an EMBL/GenBank/DDBJ whole genome shotgun (WGS) entry which is preliminary data.</text>
</comment>
<proteinExistence type="predicted"/>
<keyword evidence="2" id="KW-1185">Reference proteome</keyword>
<name>A0ABP8DIV9_9ACTN</name>
<protein>
    <submittedName>
        <fullName evidence="1">Uncharacterized protein</fullName>
    </submittedName>
</protein>
<evidence type="ECO:0000313" key="1">
    <source>
        <dbReference type="EMBL" id="GAA4257128.1"/>
    </source>
</evidence>
<reference evidence="2" key="1">
    <citation type="journal article" date="2019" name="Int. J. Syst. Evol. Microbiol.">
        <title>The Global Catalogue of Microorganisms (GCM) 10K type strain sequencing project: providing services to taxonomists for standard genome sequencing and annotation.</title>
        <authorList>
            <consortium name="The Broad Institute Genomics Platform"/>
            <consortium name="The Broad Institute Genome Sequencing Center for Infectious Disease"/>
            <person name="Wu L."/>
            <person name="Ma J."/>
        </authorList>
    </citation>
    <scope>NUCLEOTIDE SEQUENCE [LARGE SCALE GENOMIC DNA]</scope>
    <source>
        <strain evidence="2">JCM 17441</strain>
    </source>
</reference>
<dbReference type="Proteomes" id="UP001500620">
    <property type="component" value="Unassembled WGS sequence"/>
</dbReference>
<sequence>MPENVEVRVPERPHHPPRHDIGLVLEVAVHRPDHHVEPLQQLVGLIERPVREDVDLDPGEDPKLHPQPFEPRVDLRNDVELLGQPLRRQPTRNGEPRRVIREHEVLVPDLRRGQGHLVDRRPAVGPVGVRVAVPFERGQQRRGGFVEVLPGGGFEPAQVHGLLPGQRLDHASRRDVAYARQFRQRPGPRSRLELALWQLGQLGRGPSERSDAIGRFMGPLEQERDATQIGQRITR</sequence>
<dbReference type="EMBL" id="BAABAT010000026">
    <property type="protein sequence ID" value="GAA4257128.1"/>
    <property type="molecule type" value="Genomic_DNA"/>
</dbReference>
<gene>
    <name evidence="1" type="ORF">GCM10022255_072750</name>
</gene>